<evidence type="ECO:0000256" key="1">
    <source>
        <dbReference type="SAM" id="Phobius"/>
    </source>
</evidence>
<dbReference type="Proteomes" id="UP000276133">
    <property type="component" value="Unassembled WGS sequence"/>
</dbReference>
<protein>
    <submittedName>
        <fullName evidence="2">Uncharacterized protein</fullName>
    </submittedName>
</protein>
<organism evidence="2 3">
    <name type="scientific">Brachionus plicatilis</name>
    <name type="common">Marine rotifer</name>
    <name type="synonym">Brachionus muelleri</name>
    <dbReference type="NCBI Taxonomy" id="10195"/>
    <lineage>
        <taxon>Eukaryota</taxon>
        <taxon>Metazoa</taxon>
        <taxon>Spiralia</taxon>
        <taxon>Gnathifera</taxon>
        <taxon>Rotifera</taxon>
        <taxon>Eurotatoria</taxon>
        <taxon>Monogononta</taxon>
        <taxon>Pseudotrocha</taxon>
        <taxon>Ploima</taxon>
        <taxon>Brachionidae</taxon>
        <taxon>Brachionus</taxon>
    </lineage>
</organism>
<evidence type="ECO:0000313" key="2">
    <source>
        <dbReference type="EMBL" id="RMZ98551.1"/>
    </source>
</evidence>
<accession>A0A3M7PHG2</accession>
<reference evidence="2 3" key="1">
    <citation type="journal article" date="2018" name="Sci. Rep.">
        <title>Genomic signatures of local adaptation to the degree of environmental predictability in rotifers.</title>
        <authorList>
            <person name="Franch-Gras L."/>
            <person name="Hahn C."/>
            <person name="Garcia-Roger E.M."/>
            <person name="Carmona M.J."/>
            <person name="Serra M."/>
            <person name="Gomez A."/>
        </authorList>
    </citation>
    <scope>NUCLEOTIDE SEQUENCE [LARGE SCALE GENOMIC DNA]</scope>
    <source>
        <strain evidence="2">HYR1</strain>
    </source>
</reference>
<proteinExistence type="predicted"/>
<comment type="caution">
    <text evidence="2">The sequence shown here is derived from an EMBL/GenBank/DDBJ whole genome shotgun (WGS) entry which is preliminary data.</text>
</comment>
<keyword evidence="3" id="KW-1185">Reference proteome</keyword>
<dbReference type="EMBL" id="REGN01010702">
    <property type="protein sequence ID" value="RMZ98551.1"/>
    <property type="molecule type" value="Genomic_DNA"/>
</dbReference>
<gene>
    <name evidence="2" type="ORF">BpHYR1_047369</name>
</gene>
<name>A0A3M7PHG2_BRAPC</name>
<keyword evidence="1" id="KW-0812">Transmembrane</keyword>
<dbReference type="AlphaFoldDB" id="A0A3M7PHG2"/>
<keyword evidence="1" id="KW-1133">Transmembrane helix</keyword>
<sequence>MYGLSFHSESAVSALSIVPNLISYSFISNLGPTSFRSMSFLFSADFFHNVDAALAQLGREVVENQMRVGLGHGAAIFYIMSHYHIVQCKVSCRSVRQVTYLQGVWLASCFVYYDQIGALIGPACFYQLFCLVVAAVNALRIGKYQFEFFGKLF</sequence>
<feature type="transmembrane region" description="Helical" evidence="1">
    <location>
        <begin position="119"/>
        <end position="139"/>
    </location>
</feature>
<evidence type="ECO:0000313" key="3">
    <source>
        <dbReference type="Proteomes" id="UP000276133"/>
    </source>
</evidence>
<keyword evidence="1" id="KW-0472">Membrane</keyword>